<reference evidence="2" key="1">
    <citation type="journal article" date="2014" name="Genome Biol. Evol.">
        <title>Pangenome evidence for extensive interdomain horizontal transfer affecting lineage core and shell genes in uncultured planktonic thaumarchaeota and euryarchaeota.</title>
        <authorList>
            <person name="Deschamps P."/>
            <person name="Zivanovic Y."/>
            <person name="Moreira D."/>
            <person name="Rodriguez-Valera F."/>
            <person name="Lopez-Garcia P."/>
        </authorList>
    </citation>
    <scope>NUCLEOTIDE SEQUENCE</scope>
</reference>
<dbReference type="Gene3D" id="3.90.550.10">
    <property type="entry name" value="Spore Coat Polysaccharide Biosynthesis Protein SpsA, Chain A"/>
    <property type="match status" value="1"/>
</dbReference>
<dbReference type="GO" id="GO:0016779">
    <property type="term" value="F:nucleotidyltransferase activity"/>
    <property type="evidence" value="ECO:0007669"/>
    <property type="project" value="UniProtKB-ARBA"/>
</dbReference>
<name>A0A075HTY5_9EURY</name>
<keyword evidence="2" id="KW-0378">Hydrolase</keyword>
<evidence type="ECO:0000313" key="2">
    <source>
        <dbReference type="EMBL" id="AIF18950.1"/>
    </source>
</evidence>
<dbReference type="InterPro" id="IPR029044">
    <property type="entry name" value="Nucleotide-diphossugar_trans"/>
</dbReference>
<dbReference type="Pfam" id="PF12804">
    <property type="entry name" value="NTP_transf_3"/>
    <property type="match status" value="1"/>
</dbReference>
<dbReference type="InterPro" id="IPR025877">
    <property type="entry name" value="MobA-like_NTP_Trfase"/>
</dbReference>
<dbReference type="EMBL" id="KF901125">
    <property type="protein sequence ID" value="AIF18950.1"/>
    <property type="molecule type" value="Genomic_DNA"/>
</dbReference>
<sequence>MAGDIGCVVLAAGSSKRLGQPKALVRVGQGNLVGWLVGRIQNQGIEPLVVTNKDIFDEVTASVDCRVIANPNPEAGRTGSLQVGIGQLEGVGQRVLVVPVDRPGFSDSTLESLISSVVTSCPVEGGRGGHPILLSVEDAVRITESPPSTPLRDLIDPNRIEVADSHLHLNIDRPENLGTLADAFADL</sequence>
<dbReference type="PANTHER" id="PTHR43777:SF1">
    <property type="entry name" value="MOLYBDENUM COFACTOR CYTIDYLYLTRANSFERASE"/>
    <property type="match status" value="1"/>
</dbReference>
<proteinExistence type="predicted"/>
<organism evidence="2">
    <name type="scientific">uncultured marine group II/III euryarchaeote KM3_85_A08</name>
    <dbReference type="NCBI Taxonomy" id="1456525"/>
    <lineage>
        <taxon>Archaea</taxon>
        <taxon>Methanobacteriati</taxon>
        <taxon>Methanobacteriota</taxon>
        <taxon>environmental samples</taxon>
    </lineage>
</organism>
<dbReference type="SUPFAM" id="SSF53448">
    <property type="entry name" value="Nucleotide-diphospho-sugar transferases"/>
    <property type="match status" value="1"/>
</dbReference>
<evidence type="ECO:0000259" key="1">
    <source>
        <dbReference type="Pfam" id="PF12804"/>
    </source>
</evidence>
<feature type="domain" description="MobA-like NTP transferase" evidence="1">
    <location>
        <begin position="7"/>
        <end position="155"/>
    </location>
</feature>
<dbReference type="AlphaFoldDB" id="A0A075HTY5"/>
<protein>
    <submittedName>
        <fullName evidence="2">Metal dependent phosphohydrolase</fullName>
    </submittedName>
</protein>
<dbReference type="GO" id="GO:0016787">
    <property type="term" value="F:hydrolase activity"/>
    <property type="evidence" value="ECO:0007669"/>
    <property type="project" value="UniProtKB-KW"/>
</dbReference>
<dbReference type="PANTHER" id="PTHR43777">
    <property type="entry name" value="MOLYBDENUM COFACTOR CYTIDYLYLTRANSFERASE"/>
    <property type="match status" value="1"/>
</dbReference>
<accession>A0A075HTY5</accession>